<accession>A0A837KQL4</accession>
<dbReference type="AlphaFoldDB" id="A0A837KQL4"/>
<protein>
    <submittedName>
        <fullName evidence="1">Accessory Sec system S-layer assembly protein</fullName>
    </submittedName>
</protein>
<organism evidence="2 3">
    <name type="scientific">Brevibacillus formosus</name>
    <dbReference type="NCBI Taxonomy" id="54913"/>
    <lineage>
        <taxon>Bacteria</taxon>
        <taxon>Bacillati</taxon>
        <taxon>Bacillota</taxon>
        <taxon>Bacilli</taxon>
        <taxon>Bacillales</taxon>
        <taxon>Paenibacillaceae</taxon>
        <taxon>Brevibacillus</taxon>
    </lineage>
</organism>
<proteinExistence type="predicted"/>
<reference evidence="1 4" key="2">
    <citation type="submission" date="2019-06" db="EMBL/GenBank/DDBJ databases">
        <title>Whole genome shotgun sequence of Brevibacillus formosus NBRC 15716.</title>
        <authorList>
            <person name="Hosoyama A."/>
            <person name="Uohara A."/>
            <person name="Ohji S."/>
            <person name="Ichikawa N."/>
        </authorList>
    </citation>
    <scope>NUCLEOTIDE SEQUENCE [LARGE SCALE GENOMIC DNA]</scope>
    <source>
        <strain evidence="1 4">NBRC 15716</strain>
    </source>
</reference>
<evidence type="ECO:0000313" key="1">
    <source>
        <dbReference type="EMBL" id="GED56760.1"/>
    </source>
</evidence>
<reference evidence="2 3" key="1">
    <citation type="submission" date="2015-05" db="EMBL/GenBank/DDBJ databases">
        <title>Genome sequencing project for genomic taxonomy and phylogenomics of Bacillus-like bacteria.</title>
        <authorList>
            <person name="Liu B."/>
            <person name="Wang J."/>
            <person name="Zhu Y."/>
            <person name="Liu G."/>
            <person name="Chen Q."/>
            <person name="Chen Z."/>
            <person name="Lan J."/>
            <person name="Che J."/>
            <person name="Ge C."/>
            <person name="Shi H."/>
            <person name="Pan Z."/>
            <person name="Liu X."/>
        </authorList>
    </citation>
    <scope>NUCLEOTIDE SEQUENCE [LARGE SCALE GENOMIC DNA]</scope>
    <source>
        <strain evidence="2 3">DSM 9885</strain>
    </source>
</reference>
<evidence type="ECO:0000313" key="4">
    <source>
        <dbReference type="Proteomes" id="UP000319498"/>
    </source>
</evidence>
<dbReference type="Proteomes" id="UP000035218">
    <property type="component" value="Unassembled WGS sequence"/>
</dbReference>
<keyword evidence="4" id="KW-1185">Reference proteome</keyword>
<gene>
    <name evidence="2" type="ORF">AA984_10715</name>
    <name evidence="1" type="ORF">BFO01nite_08920</name>
</gene>
<evidence type="ECO:0000313" key="3">
    <source>
        <dbReference type="Proteomes" id="UP000035218"/>
    </source>
</evidence>
<evidence type="ECO:0000313" key="2">
    <source>
        <dbReference type="EMBL" id="KLH98986.1"/>
    </source>
</evidence>
<comment type="caution">
    <text evidence="2">The sequence shown here is derived from an EMBL/GenBank/DDBJ whole genome shotgun (WGS) entry which is preliminary data.</text>
</comment>
<dbReference type="RefSeq" id="WP_047069771.1">
    <property type="nucleotide sequence ID" value="NZ_BJOL01000005.1"/>
</dbReference>
<name>A0A837KQL4_9BACL</name>
<dbReference type="InterPro" id="IPR030910">
    <property type="entry name" value="SLAP_dom"/>
</dbReference>
<dbReference type="NCBIfam" id="TIGR04399">
    <property type="entry name" value="acc_Sec_SLAP"/>
    <property type="match status" value="1"/>
</dbReference>
<dbReference type="GeneID" id="87585543"/>
<sequence length="315" mass="35409">MLSFLKNLMGNKPTTNEVREQVQEESILSAADTEQSHQEEQQVQVESTGVTTTLSLHESWESQLSEQEKYSLSFMALELEPLQPGNISLAGTALVPHDDGIEVTAFVRNSTDRPIRLNEMTLVVLFGDQELFTRQSFDLSALGEIPPRSARPWAFVFAREHFLQLDVLLMNWKIAFEMAQKKMVLPQQLELEESWIKAMTDEQKTFLIELAKKLPALNEGEVNIQSVQIRQSENGALNAMLLIRNGSTQSLSFETLPLALYDASGDKVAEGLFELGSLTVNANTSKPWLFIFPPESIQKEELDLSRWKVSVPQGA</sequence>
<dbReference type="NCBIfam" id="TIGR04398">
    <property type="entry name" value="SLAP_DUP"/>
    <property type="match status" value="2"/>
</dbReference>
<dbReference type="InterPro" id="IPR030911">
    <property type="entry name" value="Sec_acc_SLAP"/>
</dbReference>
<dbReference type="EMBL" id="LDCN01000003">
    <property type="protein sequence ID" value="KLH98986.1"/>
    <property type="molecule type" value="Genomic_DNA"/>
</dbReference>
<dbReference type="Proteomes" id="UP000319498">
    <property type="component" value="Unassembled WGS sequence"/>
</dbReference>
<dbReference type="EMBL" id="BJOL01000005">
    <property type="protein sequence ID" value="GED56760.1"/>
    <property type="molecule type" value="Genomic_DNA"/>
</dbReference>
<dbReference type="OrthoDB" id="1907642at2"/>